<feature type="compositionally biased region" description="Pro residues" evidence="1">
    <location>
        <begin position="62"/>
        <end position="73"/>
    </location>
</feature>
<proteinExistence type="predicted"/>
<keyword evidence="3" id="KW-1185">Reference proteome</keyword>
<feature type="region of interest" description="Disordered" evidence="1">
    <location>
        <begin position="91"/>
        <end position="120"/>
    </location>
</feature>
<feature type="compositionally biased region" description="Polar residues" evidence="1">
    <location>
        <begin position="93"/>
        <end position="110"/>
    </location>
</feature>
<evidence type="ECO:0000313" key="3">
    <source>
        <dbReference type="Proteomes" id="UP001500738"/>
    </source>
</evidence>
<sequence>MQRQPRTPQEAAMLDPMGLLSFPSPNIPRGLFGASARRTSTVGGFRPRFADQENQPLDMTGAPPPIDQAPSPPANWQQTLGPELMAQLPKALAQTSGRTRVANGDTTQPLEASPLTPAPPMRGGMIASGPKYPMPPGMFGQSAPTVGAAAMSDKIANRGAPMDANGPGKKGFDWRMLAGIIGDGLLGLNGQAPIYAQNMWKLRQDREQHNQRLAEQAQEWQYRNNQPDYATVGNRRFSYNPATGESQTLYVAPSEAEDYAASLGAEPGTPEYETLMSDYVLRHSGPTATANAMLEEDNRQTNRIGLEGVRQQNRLGIEGVRQGNRMSLRGMPTYRDTHPRPSTGRAGGSGGGKGAPGGIREGQTATNPQTGAKVVYRGGKWVPAR</sequence>
<evidence type="ECO:0000313" key="2">
    <source>
        <dbReference type="EMBL" id="GAA0866841.1"/>
    </source>
</evidence>
<evidence type="ECO:0000256" key="1">
    <source>
        <dbReference type="SAM" id="MobiDB-lite"/>
    </source>
</evidence>
<feature type="region of interest" description="Disordered" evidence="1">
    <location>
        <begin position="47"/>
        <end position="78"/>
    </location>
</feature>
<reference evidence="2 3" key="1">
    <citation type="journal article" date="2019" name="Int. J. Syst. Evol. Microbiol.">
        <title>The Global Catalogue of Microorganisms (GCM) 10K type strain sequencing project: providing services to taxonomists for standard genome sequencing and annotation.</title>
        <authorList>
            <consortium name="The Broad Institute Genomics Platform"/>
            <consortium name="The Broad Institute Genome Sequencing Center for Infectious Disease"/>
            <person name="Wu L."/>
            <person name="Ma J."/>
        </authorList>
    </citation>
    <scope>NUCLEOTIDE SEQUENCE [LARGE SCALE GENOMIC DNA]</scope>
    <source>
        <strain evidence="2 3">JCM 15910</strain>
    </source>
</reference>
<dbReference type="Proteomes" id="UP001500738">
    <property type="component" value="Unassembled WGS sequence"/>
</dbReference>
<dbReference type="RefSeq" id="WP_215350706.1">
    <property type="nucleotide sequence ID" value="NZ_BAAAFE010000010.1"/>
</dbReference>
<name>A0ABN1MBW0_9SPHN</name>
<feature type="region of interest" description="Disordered" evidence="1">
    <location>
        <begin position="327"/>
        <end position="385"/>
    </location>
</feature>
<accession>A0ABN1MBW0</accession>
<feature type="compositionally biased region" description="Gly residues" evidence="1">
    <location>
        <begin position="345"/>
        <end position="360"/>
    </location>
</feature>
<dbReference type="EMBL" id="BAAAFE010000010">
    <property type="protein sequence ID" value="GAA0866841.1"/>
    <property type="molecule type" value="Genomic_DNA"/>
</dbReference>
<comment type="caution">
    <text evidence="2">The sequence shown here is derived from an EMBL/GenBank/DDBJ whole genome shotgun (WGS) entry which is preliminary data.</text>
</comment>
<organism evidence="2 3">
    <name type="scientific">Sphingopyxis soli</name>
    <dbReference type="NCBI Taxonomy" id="592051"/>
    <lineage>
        <taxon>Bacteria</taxon>
        <taxon>Pseudomonadati</taxon>
        <taxon>Pseudomonadota</taxon>
        <taxon>Alphaproteobacteria</taxon>
        <taxon>Sphingomonadales</taxon>
        <taxon>Sphingomonadaceae</taxon>
        <taxon>Sphingopyxis</taxon>
    </lineage>
</organism>
<gene>
    <name evidence="2" type="ORF">GCM10009115_32150</name>
</gene>
<protein>
    <submittedName>
        <fullName evidence="2">Uncharacterized protein</fullName>
    </submittedName>
</protein>